<dbReference type="EMBL" id="HBKQ01004109">
    <property type="protein sequence ID" value="CAE2206381.1"/>
    <property type="molecule type" value="Transcribed_RNA"/>
</dbReference>
<feature type="region of interest" description="Disordered" evidence="1">
    <location>
        <begin position="966"/>
        <end position="991"/>
    </location>
</feature>
<feature type="transmembrane region" description="Helical" evidence="2">
    <location>
        <begin position="872"/>
        <end position="893"/>
    </location>
</feature>
<feature type="region of interest" description="Disordered" evidence="1">
    <location>
        <begin position="719"/>
        <end position="769"/>
    </location>
</feature>
<feature type="compositionally biased region" description="Basic and acidic residues" evidence="1">
    <location>
        <begin position="973"/>
        <end position="991"/>
    </location>
</feature>
<feature type="transmembrane region" description="Helical" evidence="2">
    <location>
        <begin position="837"/>
        <end position="860"/>
    </location>
</feature>
<keyword evidence="2" id="KW-1133">Transmembrane helix</keyword>
<feature type="compositionally biased region" description="Basic and acidic residues" evidence="1">
    <location>
        <begin position="377"/>
        <end position="396"/>
    </location>
</feature>
<feature type="transmembrane region" description="Helical" evidence="2">
    <location>
        <begin position="162"/>
        <end position="185"/>
    </location>
</feature>
<organism evidence="3">
    <name type="scientific">Odontella aurita</name>
    <dbReference type="NCBI Taxonomy" id="265563"/>
    <lineage>
        <taxon>Eukaryota</taxon>
        <taxon>Sar</taxon>
        <taxon>Stramenopiles</taxon>
        <taxon>Ochrophyta</taxon>
        <taxon>Bacillariophyta</taxon>
        <taxon>Mediophyceae</taxon>
        <taxon>Biddulphiophycidae</taxon>
        <taxon>Eupodiscales</taxon>
        <taxon>Odontellaceae</taxon>
        <taxon>Odontella</taxon>
    </lineage>
</organism>
<proteinExistence type="predicted"/>
<protein>
    <submittedName>
        <fullName evidence="3">Uncharacterized protein</fullName>
    </submittedName>
</protein>
<evidence type="ECO:0000256" key="2">
    <source>
        <dbReference type="SAM" id="Phobius"/>
    </source>
</evidence>
<evidence type="ECO:0000313" key="3">
    <source>
        <dbReference type="EMBL" id="CAE2206381.1"/>
    </source>
</evidence>
<evidence type="ECO:0000256" key="1">
    <source>
        <dbReference type="SAM" id="MobiDB-lite"/>
    </source>
</evidence>
<keyword evidence="2" id="KW-0812">Transmembrane</keyword>
<feature type="compositionally biased region" description="Basic residues" evidence="1">
    <location>
        <begin position="574"/>
        <end position="583"/>
    </location>
</feature>
<feature type="region of interest" description="Disordered" evidence="1">
    <location>
        <begin position="426"/>
        <end position="456"/>
    </location>
</feature>
<name>A0A7S4HQL2_9STRA</name>
<feature type="region of interest" description="Disordered" evidence="1">
    <location>
        <begin position="1456"/>
        <end position="1475"/>
    </location>
</feature>
<feature type="transmembrane region" description="Helical" evidence="2">
    <location>
        <begin position="786"/>
        <end position="806"/>
    </location>
</feature>
<keyword evidence="2" id="KW-0472">Membrane</keyword>
<feature type="region of interest" description="Disordered" evidence="1">
    <location>
        <begin position="536"/>
        <end position="587"/>
    </location>
</feature>
<feature type="transmembrane region" description="Helical" evidence="2">
    <location>
        <begin position="273"/>
        <end position="296"/>
    </location>
</feature>
<feature type="region of interest" description="Disordered" evidence="1">
    <location>
        <begin position="377"/>
        <end position="401"/>
    </location>
</feature>
<feature type="transmembrane region" description="Helical" evidence="2">
    <location>
        <begin position="128"/>
        <end position="150"/>
    </location>
</feature>
<accession>A0A7S4HQL2</accession>
<gene>
    <name evidence="3" type="ORF">OAUR00152_LOCUS2805</name>
</gene>
<feature type="transmembrane region" description="Helical" evidence="2">
    <location>
        <begin position="308"/>
        <end position="327"/>
    </location>
</feature>
<sequence>MSVVLAAIASRISNRMWVQTEELELYHYIAIREEFDRVDAALKHTEEQSTRSPNESIYGFDRAGFRIFCDNVKQWVRYPLLKRKHDRLLVQVRFHELRVHFLKANDLPLKFPVSQYLKKSETHVFKKLVHISTFAWITVASFVNLLYFLLGITAYVTVSQETVALAMGAIYTGLMIVFVPLAWVIGRKMKVIFQQIMHMKLINLTAPDEEDDDGSESVGSYDQEKDSFIHMSKKMNLKDGAAQVDEFAVSNVGDVPISEFHQLDLFWGGDPHLIIGAFQFMQLGYAIAASVLLIFWTSIKWGDVFKEIFIIVILVCYFLFVITMAKVMPRYTLCTSLGQLVNRRRLHETMATFKLEEAKRKRRHKLEEVEIRAQLRESMRSRLEPSRQQGRTKESDLTMDTTPPVEERVKAIVDVAGKTTNGIVSGALGVPTGKRDTKQERTGINGGSDEGSEVSDSTCKMTQLAELVQTRTEDLPRHLPPPKTVAQIRSERRRNRMRSMSDGVQLMRQLSESVANLSLTPASSISDAAATELKFSEDGSKPFSQSKPSPLPKYAPAPVGDDGGKSSTVATGRIRSRERRRLQKSQSVNVSMMRTPASSFFGSGNATAVSEEKEEEKCDIRTTTPYSLFGAKPPRRTTSSQGLSSLMEDIPSRSVDAAVIPVPFGRKGTLFGEVKTEPTGEVNAPALAVAAHESEKKDNQQTEEEVTLESFEGGKVWPEPKTLNDIVSGDEDDGDTVNTGDSESGHSDFDDIPEVSPSEVEKRQEPTAPPLTLNSRLELFFLSSKYSFMSGVFGTLLVFFIIGMRVEIMLVQGPNEIITNNENTPHMEADAAFYLEVSWLSLFILISSCCGTIFLPKIYMSDLASNKRSVQMTIAVTADIVLSILCLFILLWAEKNRPSYCKNQDGDYTHYDFGGRLCGGLGNIEPWTSIIVLRVFRFRFSKLVVDSMLRRRGLLPSMKKRARFTDDVVSSSHAEREPNESSLRDSRHDDSIRIASGRTSAQAVFMQENHMPKSLENEVGTIVELWKMAISVYPEVAERYGEFSGELLQAMLGIEINVPRRKKIIGCPGSKGTLSETGTEPKIPHEVIREKEKTAGEYLPIPLALKDLKYSKLDPDAQGIILAGQVGQPVKPCEDPASIGGKSALSKRTKAQFEVDKQKDDEEFHHLFVNPNARLVRSMRRCERRLPPMLDKWAVVDVVLTKEELVYFDARGVDGLCENLDKMDPETFSRMNSVKQALFATKGGKGLRLRDVAVGRKVVGHLELEDVDMVKVECLSPMDESGWFVGDADEEEPSSYVPEEYWKVSNIDTGNALSQSRNQRWKQVTEHRLKLRSLQGLLYLRFYSDLEDADNICLDDETSLNHVHKNDALLWCQTVARLCGSNQLHQDLAHLGEEGSAELQDFLDPISRGGDGKNKKQQALRRVVSKVNVPKLAGSTPRAGSVSERVSALGSVSKNAFGHVEDDGDNNGVNRKKRKSVVRFEEIDVGKSNAEAFEEEEPSDLPV</sequence>
<reference evidence="3" key="1">
    <citation type="submission" date="2021-01" db="EMBL/GenBank/DDBJ databases">
        <authorList>
            <person name="Corre E."/>
            <person name="Pelletier E."/>
            <person name="Niang G."/>
            <person name="Scheremetjew M."/>
            <person name="Finn R."/>
            <person name="Kale V."/>
            <person name="Holt S."/>
            <person name="Cochrane G."/>
            <person name="Meng A."/>
            <person name="Brown T."/>
            <person name="Cohen L."/>
        </authorList>
    </citation>
    <scope>NUCLEOTIDE SEQUENCE</scope>
    <source>
        <strain evidence="3">Isolate 1302-5</strain>
    </source>
</reference>